<name>A0AAW1TPQ7_9CUCU</name>
<reference evidence="2 3" key="1">
    <citation type="submission" date="2023-03" db="EMBL/GenBank/DDBJ databases">
        <title>Genome insight into feeding habits of ladybird beetles.</title>
        <authorList>
            <person name="Li H.-S."/>
            <person name="Huang Y.-H."/>
            <person name="Pang H."/>
        </authorList>
    </citation>
    <scope>NUCLEOTIDE SEQUENCE [LARGE SCALE GENOMIC DNA]</scope>
    <source>
        <strain evidence="2">SYSU_2023b</strain>
        <tissue evidence="2">Whole body</tissue>
    </source>
</reference>
<dbReference type="Proteomes" id="UP001431783">
    <property type="component" value="Unassembled WGS sequence"/>
</dbReference>
<dbReference type="EMBL" id="JARQZJ010000010">
    <property type="protein sequence ID" value="KAK9872303.1"/>
    <property type="molecule type" value="Genomic_DNA"/>
</dbReference>
<evidence type="ECO:0000313" key="3">
    <source>
        <dbReference type="Proteomes" id="UP001431783"/>
    </source>
</evidence>
<organism evidence="2 3">
    <name type="scientific">Henosepilachna vigintioctopunctata</name>
    <dbReference type="NCBI Taxonomy" id="420089"/>
    <lineage>
        <taxon>Eukaryota</taxon>
        <taxon>Metazoa</taxon>
        <taxon>Ecdysozoa</taxon>
        <taxon>Arthropoda</taxon>
        <taxon>Hexapoda</taxon>
        <taxon>Insecta</taxon>
        <taxon>Pterygota</taxon>
        <taxon>Neoptera</taxon>
        <taxon>Endopterygota</taxon>
        <taxon>Coleoptera</taxon>
        <taxon>Polyphaga</taxon>
        <taxon>Cucujiformia</taxon>
        <taxon>Coccinelloidea</taxon>
        <taxon>Coccinellidae</taxon>
        <taxon>Epilachninae</taxon>
        <taxon>Epilachnini</taxon>
        <taxon>Henosepilachna</taxon>
    </lineage>
</organism>
<comment type="caution">
    <text evidence="2">The sequence shown here is derived from an EMBL/GenBank/DDBJ whole genome shotgun (WGS) entry which is preliminary data.</text>
</comment>
<dbReference type="PANTHER" id="PTHR11012">
    <property type="entry name" value="PROTEIN KINASE-LIKE DOMAIN-CONTAINING"/>
    <property type="match status" value="1"/>
</dbReference>
<dbReference type="AlphaFoldDB" id="A0AAW1TPQ7"/>
<evidence type="ECO:0000313" key="2">
    <source>
        <dbReference type="EMBL" id="KAK9872303.1"/>
    </source>
</evidence>
<keyword evidence="3" id="KW-1185">Reference proteome</keyword>
<sequence length="334" mass="39656">MENLISEKQCRKILAKVSPRFILESYEVKKLEQESMGGLIGLHYKLYLQYKENNKKEEIQFFLKTLNRRSTTMYRVSTDLRMFKKESLFYMSFLPLFRDKGIDVSFAPRGYLCENDCVVIEDLSLSKFKLYPKSESLDLEHCYGCLTALAKFHMSSILYEIYTSEDLGTKYSFLDEHPDLKNLAFSQDDNYGALLMEKAVLGILDVAKLEFVEKGEFHDFENKLNTILSNQDENSKFRKCLLHGDLWSNNFLHKYEKNKLVESKLIDFQLLNYGPPSSDVLHFIYSNTRRKFRDEYFDTLLTYYYKKLKEFYMIRAYLSKKFFQKRNILNPVKS</sequence>
<dbReference type="InterPro" id="IPR011009">
    <property type="entry name" value="Kinase-like_dom_sf"/>
</dbReference>
<dbReference type="Gene3D" id="3.90.1200.10">
    <property type="match status" value="1"/>
</dbReference>
<dbReference type="SUPFAM" id="SSF56112">
    <property type="entry name" value="Protein kinase-like (PK-like)"/>
    <property type="match status" value="1"/>
</dbReference>
<dbReference type="InterPro" id="IPR015897">
    <property type="entry name" value="CHK_kinase-like"/>
</dbReference>
<accession>A0AAW1TPQ7</accession>
<proteinExistence type="predicted"/>
<dbReference type="InterPro" id="IPR004119">
    <property type="entry name" value="EcKL"/>
</dbReference>
<gene>
    <name evidence="2" type="ORF">WA026_017106</name>
</gene>
<dbReference type="PANTHER" id="PTHR11012:SF48">
    <property type="entry name" value="CHK KINASE-LIKE DOMAIN-CONTAINING PROTEIN-RELATED"/>
    <property type="match status" value="1"/>
</dbReference>
<feature type="domain" description="CHK kinase-like" evidence="1">
    <location>
        <begin position="118"/>
        <end position="314"/>
    </location>
</feature>
<protein>
    <recommendedName>
        <fullName evidence="1">CHK kinase-like domain-containing protein</fullName>
    </recommendedName>
</protein>
<dbReference type="SMART" id="SM00587">
    <property type="entry name" value="CHK"/>
    <property type="match status" value="1"/>
</dbReference>
<dbReference type="Pfam" id="PF02958">
    <property type="entry name" value="EcKL"/>
    <property type="match status" value="1"/>
</dbReference>
<evidence type="ECO:0000259" key="1">
    <source>
        <dbReference type="SMART" id="SM00587"/>
    </source>
</evidence>